<reference evidence="3" key="1">
    <citation type="submission" date="2017-06" db="EMBL/GenBank/DDBJ databases">
        <authorList>
            <person name="Varghese N."/>
            <person name="Submissions S."/>
        </authorList>
    </citation>
    <scope>NUCLEOTIDE SEQUENCE [LARGE SCALE GENOMIC DNA]</scope>
    <source>
        <strain evidence="3">JAD2</strain>
    </source>
</reference>
<feature type="domain" description="Putative Flp pilus-assembly TadG-like N-terminal" evidence="1">
    <location>
        <begin position="14"/>
        <end position="58"/>
    </location>
</feature>
<evidence type="ECO:0000259" key="1">
    <source>
        <dbReference type="Pfam" id="PF13400"/>
    </source>
</evidence>
<organism evidence="2 3">
    <name type="scientific">Thermoflexus hugenholtzii JAD2</name>
    <dbReference type="NCBI Taxonomy" id="877466"/>
    <lineage>
        <taxon>Bacteria</taxon>
        <taxon>Bacillati</taxon>
        <taxon>Chloroflexota</taxon>
        <taxon>Thermoflexia</taxon>
        <taxon>Thermoflexales</taxon>
        <taxon>Thermoflexaceae</taxon>
        <taxon>Thermoflexus</taxon>
    </lineage>
</organism>
<gene>
    <name evidence="2" type="ORF">SAMN02746019_00005650</name>
</gene>
<dbReference type="InterPro" id="IPR028087">
    <property type="entry name" value="Tad_N"/>
</dbReference>
<evidence type="ECO:0000313" key="2">
    <source>
        <dbReference type="EMBL" id="SNB62668.1"/>
    </source>
</evidence>
<evidence type="ECO:0000313" key="3">
    <source>
        <dbReference type="Proteomes" id="UP000197025"/>
    </source>
</evidence>
<accession>A0A212QSR2</accession>
<dbReference type="Proteomes" id="UP000197025">
    <property type="component" value="Unassembled WGS sequence"/>
</dbReference>
<proteinExistence type="predicted"/>
<sequence>MDRRRRMGGRGGRGQALVLLGLAFAGFLALVALAIDGGNAFVQRRRAQNAADAAALSGTRRLWEIRRQGGSEADLLAALREAIDTHGVFNVDGAPNAFEAYYVDENGNLLAPLPSGTIPADARGVQVTVINRFDAFFAGVFGFDPLEVRALAVAIYRPSPACAHALFAENDLRAQFASLDVTGSVHAGTRLTLQWSGTIRGVCEYGTTADIGFGVQCQDGRVQVPFQPLPALYAPEDFAPGGPLWNAYGGNRYCIRPQNPGQPILLDAHPAGAAHPIPNQCITAQRVRLQDGLYYLEGDARVARTQGMGPIKATVTLAAVGSLFLDDLGNRYELRNALNDPQRGAPLLVAGRAITMTTMNPSGFTWVGLIYAAGGPVTLQAPQAESDRGAIYGKNLSLGWGTFRLVFDPTVCPAGVTRVELRR</sequence>
<dbReference type="EMBL" id="FYEK01000022">
    <property type="protein sequence ID" value="SNB62668.1"/>
    <property type="molecule type" value="Genomic_DNA"/>
</dbReference>
<keyword evidence="3" id="KW-1185">Reference proteome</keyword>
<dbReference type="InParanoid" id="A0A212QSR2"/>
<name>A0A212QSR2_9CHLR</name>
<protein>
    <submittedName>
        <fullName evidence="2">Putative Flp pilus-assembly TadE/G-like</fullName>
    </submittedName>
</protein>
<dbReference type="Pfam" id="PF13400">
    <property type="entry name" value="Tad"/>
    <property type="match status" value="1"/>
</dbReference>
<dbReference type="AlphaFoldDB" id="A0A212QSR2"/>